<dbReference type="RefSeq" id="WP_043450032.1">
    <property type="nucleotide sequence ID" value="NZ_JWTB01000007.1"/>
</dbReference>
<dbReference type="InterPro" id="IPR021994">
    <property type="entry name" value="DUF3592"/>
</dbReference>
<feature type="transmembrane region" description="Helical" evidence="1">
    <location>
        <begin position="118"/>
        <end position="140"/>
    </location>
</feature>
<keyword evidence="1" id="KW-0812">Transmembrane</keyword>
<keyword evidence="1" id="KW-1133">Transmembrane helix</keyword>
<dbReference type="EMBL" id="JWTB01000007">
    <property type="protein sequence ID" value="KIC68875.1"/>
    <property type="molecule type" value="Genomic_DNA"/>
</dbReference>
<evidence type="ECO:0000313" key="3">
    <source>
        <dbReference type="EMBL" id="KIC68875.1"/>
    </source>
</evidence>
<dbReference type="Proteomes" id="UP000031196">
    <property type="component" value="Unassembled WGS sequence"/>
</dbReference>
<dbReference type="OrthoDB" id="6876190at2"/>
<evidence type="ECO:0000313" key="4">
    <source>
        <dbReference type="Proteomes" id="UP000031196"/>
    </source>
</evidence>
<evidence type="ECO:0000259" key="2">
    <source>
        <dbReference type="Pfam" id="PF12158"/>
    </source>
</evidence>
<organism evidence="3 4">
    <name type="scientific">Pseudarthrobacter phenanthrenivorans</name>
    <name type="common">Arthrobacter phenanthrenivorans</name>
    <dbReference type="NCBI Taxonomy" id="361575"/>
    <lineage>
        <taxon>Bacteria</taxon>
        <taxon>Bacillati</taxon>
        <taxon>Actinomycetota</taxon>
        <taxon>Actinomycetes</taxon>
        <taxon>Micrococcales</taxon>
        <taxon>Micrococcaceae</taxon>
        <taxon>Pseudarthrobacter</taxon>
    </lineage>
</organism>
<dbReference type="AlphaFoldDB" id="A0A0B4DWN2"/>
<evidence type="ECO:0000256" key="1">
    <source>
        <dbReference type="SAM" id="Phobius"/>
    </source>
</evidence>
<comment type="caution">
    <text evidence="3">The sequence shown here is derived from an EMBL/GenBank/DDBJ whole genome shotgun (WGS) entry which is preliminary data.</text>
</comment>
<proteinExistence type="predicted"/>
<gene>
    <name evidence="3" type="ORF">RM50_03580</name>
</gene>
<name>A0A0B4DWN2_PSEPS</name>
<keyword evidence="1" id="KW-0472">Membrane</keyword>
<feature type="transmembrane region" description="Helical" evidence="1">
    <location>
        <begin position="6"/>
        <end position="24"/>
    </location>
</feature>
<reference evidence="3 4" key="1">
    <citation type="submission" date="2014-12" db="EMBL/GenBank/DDBJ databases">
        <title>Genome sequencing of Arthrobacter phenanthrenivorans SWC37.</title>
        <authorList>
            <person name="Tan P.W."/>
            <person name="Chan K.-G."/>
        </authorList>
    </citation>
    <scope>NUCLEOTIDE SEQUENCE [LARGE SCALE GENOMIC DNA]</scope>
    <source>
        <strain evidence="3 4">SWC37</strain>
    </source>
</reference>
<accession>A0A0B4DWN2</accession>
<feature type="domain" description="DUF3592" evidence="2">
    <location>
        <begin position="40"/>
        <end position="108"/>
    </location>
</feature>
<dbReference type="Pfam" id="PF12158">
    <property type="entry name" value="DUF3592"/>
    <property type="match status" value="1"/>
</dbReference>
<sequence length="143" mass="15760">MRTILYIVWALFVAAAIFSLLYAARRTRRQERLISGWPKAQATVTGSATGWTSGVGGANRNLRYYPTYQFVDPQGTLFMGKSEVSAVEQPMPGSLIEVAYNPANPNESLQVSKEPRTAMGCLIAFFAVFAIALFWFIGIFPLG</sequence>
<protein>
    <recommendedName>
        <fullName evidence="2">DUF3592 domain-containing protein</fullName>
    </recommendedName>
</protein>